<evidence type="ECO:0000313" key="3">
    <source>
        <dbReference type="Proteomes" id="UP001497482"/>
    </source>
</evidence>
<dbReference type="EMBL" id="OZ035842">
    <property type="protein sequence ID" value="CAL1595598.1"/>
    <property type="molecule type" value="Genomic_DNA"/>
</dbReference>
<organism evidence="2 3">
    <name type="scientific">Knipowitschia caucasica</name>
    <name type="common">Caucasian dwarf goby</name>
    <name type="synonym">Pomatoschistus caucasicus</name>
    <dbReference type="NCBI Taxonomy" id="637954"/>
    <lineage>
        <taxon>Eukaryota</taxon>
        <taxon>Metazoa</taxon>
        <taxon>Chordata</taxon>
        <taxon>Craniata</taxon>
        <taxon>Vertebrata</taxon>
        <taxon>Euteleostomi</taxon>
        <taxon>Actinopterygii</taxon>
        <taxon>Neopterygii</taxon>
        <taxon>Teleostei</taxon>
        <taxon>Neoteleostei</taxon>
        <taxon>Acanthomorphata</taxon>
        <taxon>Gobiaria</taxon>
        <taxon>Gobiiformes</taxon>
        <taxon>Gobioidei</taxon>
        <taxon>Gobiidae</taxon>
        <taxon>Gobiinae</taxon>
        <taxon>Knipowitschia</taxon>
    </lineage>
</organism>
<evidence type="ECO:0000313" key="2">
    <source>
        <dbReference type="EMBL" id="CAL1595598.1"/>
    </source>
</evidence>
<reference evidence="2 3" key="1">
    <citation type="submission" date="2024-04" db="EMBL/GenBank/DDBJ databases">
        <authorList>
            <person name="Waldvogel A.-M."/>
            <person name="Schoenle A."/>
        </authorList>
    </citation>
    <scope>NUCLEOTIDE SEQUENCE [LARGE SCALE GENOMIC DNA]</scope>
</reference>
<protein>
    <submittedName>
        <fullName evidence="2">Uncharacterized protein</fullName>
    </submittedName>
</protein>
<name>A0AAV2L3K8_KNICA</name>
<feature type="region of interest" description="Disordered" evidence="1">
    <location>
        <begin position="1"/>
        <end position="20"/>
    </location>
</feature>
<evidence type="ECO:0000256" key="1">
    <source>
        <dbReference type="SAM" id="MobiDB-lite"/>
    </source>
</evidence>
<proteinExistence type="predicted"/>
<dbReference type="AlphaFoldDB" id="A0AAV2L3K8"/>
<gene>
    <name evidence="2" type="ORF">KC01_LOCUS24377</name>
</gene>
<dbReference type="Proteomes" id="UP001497482">
    <property type="component" value="Chromosome 20"/>
</dbReference>
<keyword evidence="3" id="KW-1185">Reference proteome</keyword>
<sequence>MSGALCGDQGKRRRREGPPQACAGTLLPGFYCLMGRQGFGEVGGGGQRRMAPDKLALTASEYRAAAQKACSPSCAMCEDTACQLTGGSGRDRSWQDVHSSHRSGKAMLQPCVHHRRRRQPFLSRGVLQSEAPCPSDEWTDLFSTSDVALAYFVGAFGCLGRGEKVRT</sequence>
<accession>A0AAV2L3K8</accession>